<dbReference type="VEuPathDB" id="FungiDB:PPTG_22383"/>
<evidence type="ECO:0000313" key="1">
    <source>
        <dbReference type="EMBL" id="ETK92300.1"/>
    </source>
</evidence>
<protein>
    <submittedName>
        <fullName evidence="1">Uncharacterized protein</fullName>
    </submittedName>
</protein>
<dbReference type="EMBL" id="KI685192">
    <property type="protein sequence ID" value="ETK92300.1"/>
    <property type="molecule type" value="Genomic_DNA"/>
</dbReference>
<sequence>MPGGNSTNTTTTNVIGTVEHAFASVRLVKANIRSGVIGVQRESTEVYTLPVTKRKMVQLTMDHFLVKP</sequence>
<accession>W2HCK4</accession>
<dbReference type="Proteomes" id="UP000053236">
    <property type="component" value="Unassembled WGS sequence"/>
</dbReference>
<proteinExistence type="predicted"/>
<reference evidence="1" key="1">
    <citation type="submission" date="2013-11" db="EMBL/GenBank/DDBJ databases">
        <title>The Genome Sequence of Phytophthora parasitica CJ02B3.</title>
        <authorList>
            <consortium name="The Broad Institute Genomics Platform"/>
            <person name="Russ C."/>
            <person name="Tyler B."/>
            <person name="Panabieres F."/>
            <person name="Shan W."/>
            <person name="Tripathy S."/>
            <person name="Grunwald N."/>
            <person name="Machado M."/>
            <person name="Johnson C.S."/>
            <person name="Arredondo F."/>
            <person name="Hong C."/>
            <person name="Coffey M."/>
            <person name="Young S.K."/>
            <person name="Zeng Q."/>
            <person name="Gargeya S."/>
            <person name="Fitzgerald M."/>
            <person name="Abouelleil A."/>
            <person name="Alvarado L."/>
            <person name="Chapman S.B."/>
            <person name="Gainer-Dewar J."/>
            <person name="Goldberg J."/>
            <person name="Griggs A."/>
            <person name="Gujja S."/>
            <person name="Hansen M."/>
            <person name="Howarth C."/>
            <person name="Imamovic A."/>
            <person name="Ireland A."/>
            <person name="Larimer J."/>
            <person name="McCowan C."/>
            <person name="Murphy C."/>
            <person name="Pearson M."/>
            <person name="Poon T.W."/>
            <person name="Priest M."/>
            <person name="Roberts A."/>
            <person name="Saif S."/>
            <person name="Shea T."/>
            <person name="Sykes S."/>
            <person name="Wortman J."/>
            <person name="Nusbaum C."/>
            <person name="Birren B."/>
        </authorList>
    </citation>
    <scope>NUCLEOTIDE SEQUENCE [LARGE SCALE GENOMIC DNA]</scope>
    <source>
        <strain evidence="1">CJ02B3</strain>
    </source>
</reference>
<name>W2HCK4_PHYNI</name>
<organism evidence="1">
    <name type="scientific">Phytophthora nicotianae</name>
    <name type="common">Potato buckeye rot agent</name>
    <name type="synonym">Phytophthora parasitica</name>
    <dbReference type="NCBI Taxonomy" id="4792"/>
    <lineage>
        <taxon>Eukaryota</taxon>
        <taxon>Sar</taxon>
        <taxon>Stramenopiles</taxon>
        <taxon>Oomycota</taxon>
        <taxon>Peronosporomycetes</taxon>
        <taxon>Peronosporales</taxon>
        <taxon>Peronosporaceae</taxon>
        <taxon>Phytophthora</taxon>
    </lineage>
</organism>
<dbReference type="AlphaFoldDB" id="W2HCK4"/>
<gene>
    <name evidence="1" type="ORF">L915_04299</name>
</gene>